<feature type="transmembrane region" description="Helical" evidence="2">
    <location>
        <begin position="116"/>
        <end position="136"/>
    </location>
</feature>
<gene>
    <name evidence="3" type="ORF">AAF712_014969</name>
</gene>
<keyword evidence="4" id="KW-1185">Reference proteome</keyword>
<comment type="caution">
    <text evidence="3">The sequence shown here is derived from an EMBL/GenBank/DDBJ whole genome shotgun (WGS) entry which is preliminary data.</text>
</comment>
<feature type="region of interest" description="Disordered" evidence="1">
    <location>
        <begin position="59"/>
        <end position="87"/>
    </location>
</feature>
<evidence type="ECO:0000256" key="2">
    <source>
        <dbReference type="SAM" id="Phobius"/>
    </source>
</evidence>
<proteinExistence type="predicted"/>
<reference evidence="3 4" key="1">
    <citation type="submission" date="2024-05" db="EMBL/GenBank/DDBJ databases">
        <title>A draft genome resource for the thread blight pathogen Marasmius tenuissimus strain MS-2.</title>
        <authorList>
            <person name="Yulfo-Soto G.E."/>
            <person name="Baruah I.K."/>
            <person name="Amoako-Attah I."/>
            <person name="Bukari Y."/>
            <person name="Meinhardt L.W."/>
            <person name="Bailey B.A."/>
            <person name="Cohen S.P."/>
        </authorList>
    </citation>
    <scope>NUCLEOTIDE SEQUENCE [LARGE SCALE GENOMIC DNA]</scope>
    <source>
        <strain evidence="3 4">MS-2</strain>
    </source>
</reference>
<evidence type="ECO:0000256" key="1">
    <source>
        <dbReference type="SAM" id="MobiDB-lite"/>
    </source>
</evidence>
<name>A0ABR2Z9L2_9AGAR</name>
<accession>A0ABR2Z9L2</accession>
<dbReference type="EMBL" id="JBBXMP010000326">
    <property type="protein sequence ID" value="KAL0058365.1"/>
    <property type="molecule type" value="Genomic_DNA"/>
</dbReference>
<evidence type="ECO:0000313" key="3">
    <source>
        <dbReference type="EMBL" id="KAL0058365.1"/>
    </source>
</evidence>
<evidence type="ECO:0000313" key="4">
    <source>
        <dbReference type="Proteomes" id="UP001437256"/>
    </source>
</evidence>
<keyword evidence="2" id="KW-0472">Membrane</keyword>
<protein>
    <submittedName>
        <fullName evidence="3">Uncharacterized protein</fullName>
    </submittedName>
</protein>
<dbReference type="Proteomes" id="UP001437256">
    <property type="component" value="Unassembled WGS sequence"/>
</dbReference>
<organism evidence="3 4">
    <name type="scientific">Marasmius tenuissimus</name>
    <dbReference type="NCBI Taxonomy" id="585030"/>
    <lineage>
        <taxon>Eukaryota</taxon>
        <taxon>Fungi</taxon>
        <taxon>Dikarya</taxon>
        <taxon>Basidiomycota</taxon>
        <taxon>Agaricomycotina</taxon>
        <taxon>Agaricomycetes</taxon>
        <taxon>Agaricomycetidae</taxon>
        <taxon>Agaricales</taxon>
        <taxon>Marasmiineae</taxon>
        <taxon>Marasmiaceae</taxon>
        <taxon>Marasmius</taxon>
    </lineage>
</organism>
<keyword evidence="2" id="KW-1133">Transmembrane helix</keyword>
<keyword evidence="2" id="KW-0812">Transmembrane</keyword>
<sequence length="146" mass="15887">MILTTSGFAPSLSLWQSYLERISRTAPIAEQATLDTLPTSTVASEHSDNTIELAQSENAIALTKDTDDPRETPNAANPSQDLYGTGSHVSIPRSWPEHVDTRPVTLTEALAQLCEVIGLIAVILLSSTVRILFWLVGQRSRDEKSA</sequence>